<evidence type="ECO:0000313" key="1">
    <source>
        <dbReference type="EMBL" id="OPH58736.1"/>
    </source>
</evidence>
<proteinExistence type="predicted"/>
<dbReference type="CDD" id="cd06577">
    <property type="entry name" value="PASTA_pknB"/>
    <property type="match status" value="1"/>
</dbReference>
<gene>
    <name evidence="1" type="ORF">BC351_23340</name>
</gene>
<organism evidence="1 2">
    <name type="scientific">Paenibacillus ferrarius</name>
    <dbReference type="NCBI Taxonomy" id="1469647"/>
    <lineage>
        <taxon>Bacteria</taxon>
        <taxon>Bacillati</taxon>
        <taxon>Bacillota</taxon>
        <taxon>Bacilli</taxon>
        <taxon>Bacillales</taxon>
        <taxon>Paenibacillaceae</taxon>
        <taxon>Paenibacillus</taxon>
    </lineage>
</organism>
<accession>A0A1V4HMG0</accession>
<protein>
    <submittedName>
        <fullName evidence="1">Uncharacterized protein</fullName>
    </submittedName>
</protein>
<evidence type="ECO:0000313" key="2">
    <source>
        <dbReference type="Proteomes" id="UP000190626"/>
    </source>
</evidence>
<name>A0A1V4HMG0_9BACL</name>
<comment type="caution">
    <text evidence="1">The sequence shown here is derived from an EMBL/GenBank/DDBJ whole genome shotgun (WGS) entry which is preliminary data.</text>
</comment>
<dbReference type="InterPro" id="IPR005543">
    <property type="entry name" value="PASTA_dom"/>
</dbReference>
<keyword evidence="2" id="KW-1185">Reference proteome</keyword>
<dbReference type="EMBL" id="MBTG01000009">
    <property type="protein sequence ID" value="OPH58736.1"/>
    <property type="molecule type" value="Genomic_DNA"/>
</dbReference>
<dbReference type="Proteomes" id="UP000190626">
    <property type="component" value="Unassembled WGS sequence"/>
</dbReference>
<reference evidence="2" key="1">
    <citation type="submission" date="2016-07" db="EMBL/GenBank/DDBJ databases">
        <authorList>
            <person name="Florea S."/>
            <person name="Webb J.S."/>
            <person name="Jaromczyk J."/>
            <person name="Schardl C.L."/>
        </authorList>
    </citation>
    <scope>NUCLEOTIDE SEQUENCE [LARGE SCALE GENOMIC DNA]</scope>
    <source>
        <strain evidence="2">CY1</strain>
    </source>
</reference>
<dbReference type="PROSITE" id="PS51257">
    <property type="entry name" value="PROKAR_LIPOPROTEIN"/>
    <property type="match status" value="1"/>
</dbReference>
<dbReference type="AlphaFoldDB" id="A0A1V4HMG0"/>
<sequence>MSKACDYAGFSSVSISCSRNSPKSLHICRNLLIWAFPEFRQNKQDELHYNLFIEANDLPKGTVIRQDPPAGTKG</sequence>